<organism evidence="4 5">
    <name type="scientific">Microbacterium keratanolyticum</name>
    <dbReference type="NCBI Taxonomy" id="67574"/>
    <lineage>
        <taxon>Bacteria</taxon>
        <taxon>Bacillati</taxon>
        <taxon>Actinomycetota</taxon>
        <taxon>Actinomycetes</taxon>
        <taxon>Micrococcales</taxon>
        <taxon>Microbacteriaceae</taxon>
        <taxon>Microbacterium</taxon>
    </lineage>
</organism>
<dbReference type="Proteomes" id="UP001142325">
    <property type="component" value="Unassembled WGS sequence"/>
</dbReference>
<dbReference type="CDD" id="cd04301">
    <property type="entry name" value="NAT_SF"/>
    <property type="match status" value="1"/>
</dbReference>
<evidence type="ECO:0000259" key="3">
    <source>
        <dbReference type="PROSITE" id="PS51186"/>
    </source>
</evidence>
<feature type="domain" description="N-acetyltransferase" evidence="3">
    <location>
        <begin position="2"/>
        <end position="151"/>
    </location>
</feature>
<evidence type="ECO:0000256" key="2">
    <source>
        <dbReference type="ARBA" id="ARBA00023315"/>
    </source>
</evidence>
<reference evidence="4" key="1">
    <citation type="journal article" date="2014" name="Int. J. Syst. Evol. Microbiol.">
        <title>Complete genome sequence of Corynebacterium casei LMG S-19264T (=DSM 44701T), isolated from a smear-ripened cheese.</title>
        <authorList>
            <consortium name="US DOE Joint Genome Institute (JGI-PGF)"/>
            <person name="Walter F."/>
            <person name="Albersmeier A."/>
            <person name="Kalinowski J."/>
            <person name="Ruckert C."/>
        </authorList>
    </citation>
    <scope>NUCLEOTIDE SEQUENCE</scope>
    <source>
        <strain evidence="4">VKM Ac-1958</strain>
    </source>
</reference>
<gene>
    <name evidence="4" type="ORF">GCM10017596_06230</name>
</gene>
<name>A0A9W6M7W5_9MICO</name>
<dbReference type="GO" id="GO:0016747">
    <property type="term" value="F:acyltransferase activity, transferring groups other than amino-acyl groups"/>
    <property type="evidence" value="ECO:0007669"/>
    <property type="project" value="InterPro"/>
</dbReference>
<dbReference type="SUPFAM" id="SSF55729">
    <property type="entry name" value="Acyl-CoA N-acyltransferases (Nat)"/>
    <property type="match status" value="1"/>
</dbReference>
<dbReference type="PANTHER" id="PTHR43877">
    <property type="entry name" value="AMINOALKYLPHOSPHONATE N-ACETYLTRANSFERASE-RELATED-RELATED"/>
    <property type="match status" value="1"/>
</dbReference>
<keyword evidence="2" id="KW-0012">Acyltransferase</keyword>
<dbReference type="PANTHER" id="PTHR43877:SF5">
    <property type="entry name" value="BLL8307 PROTEIN"/>
    <property type="match status" value="1"/>
</dbReference>
<evidence type="ECO:0000313" key="4">
    <source>
        <dbReference type="EMBL" id="GLK00908.1"/>
    </source>
</evidence>
<sequence>MIAVADFADPDLARFLQEHLDDLTPTAPAESRHAFDLSALQQPHVRMWVARDGEQIIGTVALAGIDADHEELKSMRTAPARRGQGVASRLLAHALDDARRRGVAQVSLETGSMEFFSAARALYARAGFIECAPFGDYTDDPHSVFMTNSLGPNPDDPARLSA</sequence>
<proteinExistence type="predicted"/>
<dbReference type="PROSITE" id="PS51186">
    <property type="entry name" value="GNAT"/>
    <property type="match status" value="1"/>
</dbReference>
<keyword evidence="1" id="KW-0808">Transferase</keyword>
<reference evidence="4" key="2">
    <citation type="submission" date="2023-01" db="EMBL/GenBank/DDBJ databases">
        <authorList>
            <person name="Sun Q."/>
            <person name="Evtushenko L."/>
        </authorList>
    </citation>
    <scope>NUCLEOTIDE SEQUENCE</scope>
    <source>
        <strain evidence="4">VKM Ac-1958</strain>
    </source>
</reference>
<evidence type="ECO:0000256" key="1">
    <source>
        <dbReference type="ARBA" id="ARBA00022679"/>
    </source>
</evidence>
<dbReference type="InterPro" id="IPR050832">
    <property type="entry name" value="Bact_Acetyltransf"/>
</dbReference>
<dbReference type="Pfam" id="PF00583">
    <property type="entry name" value="Acetyltransf_1"/>
    <property type="match status" value="1"/>
</dbReference>
<keyword evidence="5" id="KW-1185">Reference proteome</keyword>
<dbReference type="EMBL" id="BSET01000001">
    <property type="protein sequence ID" value="GLK00908.1"/>
    <property type="molecule type" value="Genomic_DNA"/>
</dbReference>
<evidence type="ECO:0000313" key="5">
    <source>
        <dbReference type="Proteomes" id="UP001142325"/>
    </source>
</evidence>
<comment type="caution">
    <text evidence="4">The sequence shown here is derived from an EMBL/GenBank/DDBJ whole genome shotgun (WGS) entry which is preliminary data.</text>
</comment>
<protein>
    <submittedName>
        <fullName evidence="4">GCN5-related N-acetyltransferase</fullName>
    </submittedName>
</protein>
<accession>A0A9W6M7W5</accession>
<dbReference type="AlphaFoldDB" id="A0A9W6M7W5"/>
<dbReference type="InterPro" id="IPR000182">
    <property type="entry name" value="GNAT_dom"/>
</dbReference>
<dbReference type="RefSeq" id="WP_204938585.1">
    <property type="nucleotide sequence ID" value="NZ_BAAAUM010000001.1"/>
</dbReference>
<dbReference type="InterPro" id="IPR016181">
    <property type="entry name" value="Acyl_CoA_acyltransferase"/>
</dbReference>
<dbReference type="Gene3D" id="3.40.630.30">
    <property type="match status" value="1"/>
</dbReference>